<dbReference type="AlphaFoldDB" id="A0A1V6N820"/>
<comment type="caution">
    <text evidence="1">The sequence shown here is derived from an EMBL/GenBank/DDBJ whole genome shotgun (WGS) entry which is preliminary data.</text>
</comment>
<organism evidence="1 2">
    <name type="scientific">Penicillium polonicum</name>
    <dbReference type="NCBI Taxonomy" id="60169"/>
    <lineage>
        <taxon>Eukaryota</taxon>
        <taxon>Fungi</taxon>
        <taxon>Dikarya</taxon>
        <taxon>Ascomycota</taxon>
        <taxon>Pezizomycotina</taxon>
        <taxon>Eurotiomycetes</taxon>
        <taxon>Eurotiomycetidae</taxon>
        <taxon>Eurotiales</taxon>
        <taxon>Aspergillaceae</taxon>
        <taxon>Penicillium</taxon>
    </lineage>
</organism>
<dbReference type="OrthoDB" id="4232400at2759"/>
<evidence type="ECO:0000313" key="1">
    <source>
        <dbReference type="EMBL" id="OQD60860.1"/>
    </source>
</evidence>
<reference evidence="2" key="1">
    <citation type="journal article" date="2017" name="Nat. Microbiol.">
        <title>Global analysis of biosynthetic gene clusters reveals vast potential of secondary metabolite production in Penicillium species.</title>
        <authorList>
            <person name="Nielsen J.C."/>
            <person name="Grijseels S."/>
            <person name="Prigent S."/>
            <person name="Ji B."/>
            <person name="Dainat J."/>
            <person name="Nielsen K.F."/>
            <person name="Frisvad J.C."/>
            <person name="Workman M."/>
            <person name="Nielsen J."/>
        </authorList>
    </citation>
    <scope>NUCLEOTIDE SEQUENCE [LARGE SCALE GENOMIC DNA]</scope>
    <source>
        <strain evidence="2">IBT 4502</strain>
    </source>
</reference>
<dbReference type="EMBL" id="MDYM01000020">
    <property type="protein sequence ID" value="OQD60860.1"/>
    <property type="molecule type" value="Genomic_DNA"/>
</dbReference>
<proteinExistence type="predicted"/>
<sequence>MASKSVCPLRAVGLMAYVVPRAPTGDLPEICLLTPPFLILIFSLLHHFPNTLQHLKPFCRTPVSTLQAKSRLSSTTKMPATDALQPPLTPAERAIVKSYGGWTSFMQSFGLKPWEADDAEEGKRILEAFVQDSE</sequence>
<gene>
    <name evidence="1" type="ORF">PENPOL_c020G08897</name>
</gene>
<protein>
    <submittedName>
        <fullName evidence="1">Uncharacterized protein</fullName>
    </submittedName>
</protein>
<evidence type="ECO:0000313" key="2">
    <source>
        <dbReference type="Proteomes" id="UP000191408"/>
    </source>
</evidence>
<keyword evidence="2" id="KW-1185">Reference proteome</keyword>
<accession>A0A1V6N820</accession>
<dbReference type="Proteomes" id="UP000191408">
    <property type="component" value="Unassembled WGS sequence"/>
</dbReference>
<name>A0A1V6N820_PENPO</name>